<reference evidence="2 3" key="1">
    <citation type="submission" date="2021-01" db="EMBL/GenBank/DDBJ databases">
        <title>Actinoplanes sp. nov. LDG1-06 isolated from lichen.</title>
        <authorList>
            <person name="Saeng-In P."/>
            <person name="Phongsopitanun W."/>
            <person name="Kanchanasin P."/>
            <person name="Yuki M."/>
            <person name="Kudo T."/>
            <person name="Ohkuma M."/>
            <person name="Tanasupawat S."/>
        </authorList>
    </citation>
    <scope>NUCLEOTIDE SEQUENCE [LARGE SCALE GENOMIC DNA]</scope>
    <source>
        <strain evidence="2 3">LDG1-06</strain>
    </source>
</reference>
<proteinExistence type="predicted"/>
<dbReference type="Gene3D" id="1.10.10.10">
    <property type="entry name" value="Winged helix-like DNA-binding domain superfamily/Winged helix DNA-binding domain"/>
    <property type="match status" value="1"/>
</dbReference>
<name>A0ABS2AGL0_9ACTN</name>
<dbReference type="EMBL" id="JAENHP010000008">
    <property type="protein sequence ID" value="MBM2618937.1"/>
    <property type="molecule type" value="Genomic_DNA"/>
</dbReference>
<dbReference type="InterPro" id="IPR036388">
    <property type="entry name" value="WH-like_DNA-bd_sf"/>
</dbReference>
<accession>A0ABS2AGL0</accession>
<dbReference type="InterPro" id="IPR036390">
    <property type="entry name" value="WH_DNA-bd_sf"/>
</dbReference>
<feature type="domain" description="Winged helix DNA-binding" evidence="1">
    <location>
        <begin position="25"/>
        <end position="103"/>
    </location>
</feature>
<evidence type="ECO:0000313" key="3">
    <source>
        <dbReference type="Proteomes" id="UP000632138"/>
    </source>
</evidence>
<keyword evidence="3" id="KW-1185">Reference proteome</keyword>
<dbReference type="PANTHER" id="PTHR37318:SF1">
    <property type="entry name" value="BSL7504 PROTEIN"/>
    <property type="match status" value="1"/>
</dbReference>
<dbReference type="PANTHER" id="PTHR37318">
    <property type="entry name" value="BSL7504 PROTEIN"/>
    <property type="match status" value="1"/>
</dbReference>
<sequence length="112" mass="12281">MTTPADSTSPHPTNALDDTVHQRHRLGILTICAEAERVEFTYLRDTLSLTGGNLSRHLAVLEEAHLIEVTKGHEGRRPRTWIAITAVGRAALAAELAALEALVLRHRRTSDA</sequence>
<dbReference type="SUPFAM" id="SSF46785">
    <property type="entry name" value="Winged helix' DNA-binding domain"/>
    <property type="match status" value="1"/>
</dbReference>
<evidence type="ECO:0000313" key="2">
    <source>
        <dbReference type="EMBL" id="MBM2618937.1"/>
    </source>
</evidence>
<dbReference type="Proteomes" id="UP000632138">
    <property type="component" value="Unassembled WGS sequence"/>
</dbReference>
<comment type="caution">
    <text evidence="2">The sequence shown here is derived from an EMBL/GenBank/DDBJ whole genome shotgun (WGS) entry which is preliminary data.</text>
</comment>
<gene>
    <name evidence="2" type="ORF">JIG36_25590</name>
</gene>
<dbReference type="Pfam" id="PF13601">
    <property type="entry name" value="HTH_34"/>
    <property type="match status" value="1"/>
</dbReference>
<dbReference type="InterPro" id="IPR027395">
    <property type="entry name" value="WH_DNA-bd_dom"/>
</dbReference>
<evidence type="ECO:0000259" key="1">
    <source>
        <dbReference type="Pfam" id="PF13601"/>
    </source>
</evidence>
<organism evidence="2 3">
    <name type="scientific">Paractinoplanes ovalisporus</name>
    <dbReference type="NCBI Taxonomy" id="2810368"/>
    <lineage>
        <taxon>Bacteria</taxon>
        <taxon>Bacillati</taxon>
        <taxon>Actinomycetota</taxon>
        <taxon>Actinomycetes</taxon>
        <taxon>Micromonosporales</taxon>
        <taxon>Micromonosporaceae</taxon>
        <taxon>Paractinoplanes</taxon>
    </lineage>
</organism>
<protein>
    <submittedName>
        <fullName evidence="2">Transcriptional regulator</fullName>
    </submittedName>
</protein>